<accession>A0AAV7HR24</accession>
<name>A0AAV7HR24_DENCH</name>
<dbReference type="Proteomes" id="UP000775213">
    <property type="component" value="Unassembled WGS sequence"/>
</dbReference>
<evidence type="ECO:0000313" key="1">
    <source>
        <dbReference type="EMBL" id="KAH0470932.1"/>
    </source>
</evidence>
<dbReference type="AlphaFoldDB" id="A0AAV7HR24"/>
<evidence type="ECO:0000313" key="2">
    <source>
        <dbReference type="Proteomes" id="UP000775213"/>
    </source>
</evidence>
<reference evidence="1 2" key="1">
    <citation type="journal article" date="2021" name="Hortic Res">
        <title>Chromosome-scale assembly of the Dendrobium chrysotoxum genome enhances the understanding of orchid evolution.</title>
        <authorList>
            <person name="Zhang Y."/>
            <person name="Zhang G.Q."/>
            <person name="Zhang D."/>
            <person name="Liu X.D."/>
            <person name="Xu X.Y."/>
            <person name="Sun W.H."/>
            <person name="Yu X."/>
            <person name="Zhu X."/>
            <person name="Wang Z.W."/>
            <person name="Zhao X."/>
            <person name="Zhong W.Y."/>
            <person name="Chen H."/>
            <person name="Yin W.L."/>
            <person name="Huang T."/>
            <person name="Niu S.C."/>
            <person name="Liu Z.J."/>
        </authorList>
    </citation>
    <scope>NUCLEOTIDE SEQUENCE [LARGE SCALE GENOMIC DNA]</scope>
    <source>
        <strain evidence="1">Lindl</strain>
    </source>
</reference>
<dbReference type="PANTHER" id="PTHR23315:SF266">
    <property type="entry name" value="U-BOX DOMAIN-CONTAINING PROTEIN 17"/>
    <property type="match status" value="1"/>
</dbReference>
<gene>
    <name evidence="1" type="ORF">IEQ34_000655</name>
</gene>
<dbReference type="EMBL" id="JAGFBR010000001">
    <property type="protein sequence ID" value="KAH0470932.1"/>
    <property type="molecule type" value="Genomic_DNA"/>
</dbReference>
<dbReference type="PANTHER" id="PTHR23315">
    <property type="entry name" value="U BOX DOMAIN-CONTAINING"/>
    <property type="match status" value="1"/>
</dbReference>
<sequence>MRIMELNGCLSSIVSVLINGLTTEARENAAATLITDECGTVESLALLLKEGTPRGKKDVVTALFNLSTHTD</sequence>
<comment type="caution">
    <text evidence="1">The sequence shown here is derived from an EMBL/GenBank/DDBJ whole genome shotgun (WGS) entry which is preliminary data.</text>
</comment>
<protein>
    <submittedName>
        <fullName evidence="1">Uncharacterized protein</fullName>
    </submittedName>
</protein>
<organism evidence="1 2">
    <name type="scientific">Dendrobium chrysotoxum</name>
    <name type="common">Orchid</name>
    <dbReference type="NCBI Taxonomy" id="161865"/>
    <lineage>
        <taxon>Eukaryota</taxon>
        <taxon>Viridiplantae</taxon>
        <taxon>Streptophyta</taxon>
        <taxon>Embryophyta</taxon>
        <taxon>Tracheophyta</taxon>
        <taxon>Spermatophyta</taxon>
        <taxon>Magnoliopsida</taxon>
        <taxon>Liliopsida</taxon>
        <taxon>Asparagales</taxon>
        <taxon>Orchidaceae</taxon>
        <taxon>Epidendroideae</taxon>
        <taxon>Malaxideae</taxon>
        <taxon>Dendrobiinae</taxon>
        <taxon>Dendrobium</taxon>
    </lineage>
</organism>
<keyword evidence="2" id="KW-1185">Reference proteome</keyword>
<proteinExistence type="predicted"/>